<evidence type="ECO:0000259" key="3">
    <source>
        <dbReference type="PROSITE" id="PS50994"/>
    </source>
</evidence>
<comment type="caution">
    <text evidence="4">The sequence shown here is derived from an EMBL/GenBank/DDBJ whole genome shotgun (WGS) entry which is preliminary data.</text>
</comment>
<dbReference type="InterPro" id="IPR025948">
    <property type="entry name" value="HTH-like_dom"/>
</dbReference>
<dbReference type="Pfam" id="PF13276">
    <property type="entry name" value="HTH_21"/>
    <property type="match status" value="1"/>
</dbReference>
<feature type="coiled-coil region" evidence="2">
    <location>
        <begin position="56"/>
        <end position="83"/>
    </location>
</feature>
<evidence type="ECO:0000256" key="2">
    <source>
        <dbReference type="SAM" id="Coils"/>
    </source>
</evidence>
<dbReference type="EMBL" id="JABBJF010000001">
    <property type="protein sequence ID" value="MBC1184445.1"/>
    <property type="molecule type" value="Genomic_DNA"/>
</dbReference>
<dbReference type="InterPro" id="IPR012337">
    <property type="entry name" value="RNaseH-like_sf"/>
</dbReference>
<protein>
    <submittedName>
        <fullName evidence="4">IS3 family transposase</fullName>
    </submittedName>
</protein>
<dbReference type="SUPFAM" id="SSF46689">
    <property type="entry name" value="Homeodomain-like"/>
    <property type="match status" value="1"/>
</dbReference>
<organism evidence="4 5">
    <name type="scientific">Kluyvera sichuanensis</name>
    <dbReference type="NCBI Taxonomy" id="2725494"/>
    <lineage>
        <taxon>Bacteria</taxon>
        <taxon>Pseudomonadati</taxon>
        <taxon>Pseudomonadota</taxon>
        <taxon>Gammaproteobacteria</taxon>
        <taxon>Enterobacterales</taxon>
        <taxon>Enterobacteriaceae</taxon>
        <taxon>Kluyvera</taxon>
    </lineage>
</organism>
<dbReference type="PROSITE" id="PS50994">
    <property type="entry name" value="INTEGRASE"/>
    <property type="match status" value="1"/>
</dbReference>
<dbReference type="InterPro" id="IPR001584">
    <property type="entry name" value="Integrase_cat-core"/>
</dbReference>
<dbReference type="Proteomes" id="UP000607331">
    <property type="component" value="Unassembled WGS sequence"/>
</dbReference>
<dbReference type="SUPFAM" id="SSF53098">
    <property type="entry name" value="Ribonuclease H-like"/>
    <property type="match status" value="1"/>
</dbReference>
<reference evidence="4 5" key="1">
    <citation type="submission" date="2020-04" db="EMBL/GenBank/DDBJ databases">
        <title>The draft genome of Kluyvera sichuanensis strain SCKS090646.</title>
        <authorList>
            <person name="Wei L."/>
            <person name="Liu L."/>
            <person name="Feng Y."/>
            <person name="Zong Z."/>
        </authorList>
    </citation>
    <scope>NUCLEOTIDE SEQUENCE [LARGE SCALE GENOMIC DNA]</scope>
    <source>
        <strain evidence="4 5">090646</strain>
    </source>
</reference>
<dbReference type="InterPro" id="IPR002514">
    <property type="entry name" value="Transposase_8"/>
</dbReference>
<feature type="domain" description="Integrase catalytic" evidence="3">
    <location>
        <begin position="213"/>
        <end position="376"/>
    </location>
</feature>
<dbReference type="InterPro" id="IPR036397">
    <property type="entry name" value="RNaseH_sf"/>
</dbReference>
<proteinExistence type="inferred from homology"/>
<keyword evidence="5" id="KW-1185">Reference proteome</keyword>
<dbReference type="RefSeq" id="WP_185666256.1">
    <property type="nucleotide sequence ID" value="NZ_JABBJF010000001.1"/>
</dbReference>
<dbReference type="Gene3D" id="1.10.10.60">
    <property type="entry name" value="Homeodomain-like"/>
    <property type="match status" value="1"/>
</dbReference>
<keyword evidence="2" id="KW-0175">Coiled coil</keyword>
<sequence length="382" mass="44891">MSSKRYPEEFKIEAVKQVVDRGYSVASVATRLDITTHSLYAWIKKYGPDSSTNKEQSDVQAEIRRLQKELKRVTDERDIFKKSRGVLRKAVRLRYAFIRDNTCCWPVRLLCRVLDVHPSGFYAWLQQPHSQRHQADLRLTGQIKQFWLESGCVYGYRKIHLDLRDSGQQCGVNRVWRLMKRVGIKAQVGYRSPRARKGEASIVSPNRLQRQFNPDAPDERWVTDITYIRTHEGWLYLAVVVDLFSRKIIGWSMQSRMAKDIVLNALLMAVWRRNPQKQVLVHSDQGSQYTSHEWQSFLKSHGLEGSMSRRGNCHDNAVAESFFQLLKRERIKKKIYGTREEARSDIFDYIEMFYNSKRRHGSSDQISPTEYENQYYQRLGSV</sequence>
<dbReference type="InterPro" id="IPR009057">
    <property type="entry name" value="Homeodomain-like_sf"/>
</dbReference>
<dbReference type="Gene3D" id="3.30.420.10">
    <property type="entry name" value="Ribonuclease H-like superfamily/Ribonuclease H"/>
    <property type="match status" value="1"/>
</dbReference>
<accession>A0ABR6RMU1</accession>
<dbReference type="InterPro" id="IPR050900">
    <property type="entry name" value="Transposase_IS3/IS150/IS904"/>
</dbReference>
<comment type="similarity">
    <text evidence="1">Belongs to the transposase 8 family.</text>
</comment>
<dbReference type="NCBIfam" id="NF033516">
    <property type="entry name" value="transpos_IS3"/>
    <property type="match status" value="1"/>
</dbReference>
<dbReference type="PANTHER" id="PTHR46889">
    <property type="entry name" value="TRANSPOSASE INSF FOR INSERTION SEQUENCE IS3B-RELATED"/>
    <property type="match status" value="1"/>
</dbReference>
<dbReference type="InterPro" id="IPR048020">
    <property type="entry name" value="Transpos_IS3"/>
</dbReference>
<evidence type="ECO:0000313" key="5">
    <source>
        <dbReference type="Proteomes" id="UP000607331"/>
    </source>
</evidence>
<dbReference type="Pfam" id="PF13333">
    <property type="entry name" value="rve_2"/>
    <property type="match status" value="1"/>
</dbReference>
<dbReference type="Pfam" id="PF01527">
    <property type="entry name" value="HTH_Tnp_1"/>
    <property type="match status" value="1"/>
</dbReference>
<evidence type="ECO:0000313" key="4">
    <source>
        <dbReference type="EMBL" id="MBC1184445.1"/>
    </source>
</evidence>
<gene>
    <name evidence="4" type="ORF">HII27_01815</name>
</gene>
<evidence type="ECO:0000256" key="1">
    <source>
        <dbReference type="ARBA" id="ARBA00009964"/>
    </source>
</evidence>
<name>A0ABR6RMU1_9ENTR</name>
<dbReference type="PANTHER" id="PTHR46889:SF4">
    <property type="entry name" value="TRANSPOSASE INSO FOR INSERTION SEQUENCE ELEMENT IS911B-RELATED"/>
    <property type="match status" value="1"/>
</dbReference>
<dbReference type="Pfam" id="PF00665">
    <property type="entry name" value="rve"/>
    <property type="match status" value="1"/>
</dbReference>